<feature type="domain" description="CsbD-like" evidence="3">
    <location>
        <begin position="4"/>
        <end position="56"/>
    </location>
</feature>
<feature type="region of interest" description="Disordered" evidence="2">
    <location>
        <begin position="1"/>
        <end position="45"/>
    </location>
</feature>
<protein>
    <submittedName>
        <fullName evidence="4">Uncharacterized protein YjbJ (UPF0337 family)</fullName>
    </submittedName>
</protein>
<dbReference type="EMBL" id="JAVDXQ010000004">
    <property type="protein sequence ID" value="MDR7297792.1"/>
    <property type="molecule type" value="Genomic_DNA"/>
</dbReference>
<dbReference type="InterPro" id="IPR036629">
    <property type="entry name" value="YjbJ_sf"/>
</dbReference>
<keyword evidence="5" id="KW-1185">Reference proteome</keyword>
<accession>A0ABU1ZAZ5</accession>
<dbReference type="Proteomes" id="UP001180536">
    <property type="component" value="Unassembled WGS sequence"/>
</dbReference>
<sequence length="64" mass="6633">MNTDQIKGSVKDVAGKAQRKLGEAVGSTEQQVKGAATQVKGKGQKAVGNVKEAVKDAHATTRKV</sequence>
<name>A0ABU1ZAZ5_9BURK</name>
<gene>
    <name evidence="4" type="ORF">J2X16_003141</name>
</gene>
<dbReference type="InterPro" id="IPR008462">
    <property type="entry name" value="CsbD"/>
</dbReference>
<evidence type="ECO:0000313" key="4">
    <source>
        <dbReference type="EMBL" id="MDR7297792.1"/>
    </source>
</evidence>
<evidence type="ECO:0000256" key="1">
    <source>
        <dbReference type="ARBA" id="ARBA00009129"/>
    </source>
</evidence>
<dbReference type="Pfam" id="PF05532">
    <property type="entry name" value="CsbD"/>
    <property type="match status" value="1"/>
</dbReference>
<reference evidence="4 5" key="1">
    <citation type="submission" date="2023-07" db="EMBL/GenBank/DDBJ databases">
        <title>Sorghum-associated microbial communities from plants grown in Nebraska, USA.</title>
        <authorList>
            <person name="Schachtman D."/>
        </authorList>
    </citation>
    <scope>NUCLEOTIDE SEQUENCE [LARGE SCALE GENOMIC DNA]</scope>
    <source>
        <strain evidence="4 5">BE310</strain>
    </source>
</reference>
<proteinExistence type="inferred from homology"/>
<evidence type="ECO:0000313" key="5">
    <source>
        <dbReference type="Proteomes" id="UP001180536"/>
    </source>
</evidence>
<dbReference type="Gene3D" id="1.10.1470.10">
    <property type="entry name" value="YjbJ"/>
    <property type="match status" value="1"/>
</dbReference>
<evidence type="ECO:0000259" key="3">
    <source>
        <dbReference type="Pfam" id="PF05532"/>
    </source>
</evidence>
<comment type="caution">
    <text evidence="4">The sequence shown here is derived from an EMBL/GenBank/DDBJ whole genome shotgun (WGS) entry which is preliminary data.</text>
</comment>
<dbReference type="SUPFAM" id="SSF69047">
    <property type="entry name" value="Hypothetical protein YjbJ"/>
    <property type="match status" value="1"/>
</dbReference>
<comment type="similarity">
    <text evidence="1">Belongs to the UPF0337 (CsbD) family.</text>
</comment>
<evidence type="ECO:0000256" key="2">
    <source>
        <dbReference type="SAM" id="MobiDB-lite"/>
    </source>
</evidence>
<organism evidence="4 5">
    <name type="scientific">Pelomonas aquatica</name>
    <dbReference type="NCBI Taxonomy" id="431058"/>
    <lineage>
        <taxon>Bacteria</taxon>
        <taxon>Pseudomonadati</taxon>
        <taxon>Pseudomonadota</taxon>
        <taxon>Betaproteobacteria</taxon>
        <taxon>Burkholderiales</taxon>
        <taxon>Sphaerotilaceae</taxon>
        <taxon>Roseateles</taxon>
    </lineage>
</organism>
<dbReference type="RefSeq" id="WP_310346345.1">
    <property type="nucleotide sequence ID" value="NZ_JAVDXQ010000004.1"/>
</dbReference>